<feature type="transmembrane region" description="Helical" evidence="2">
    <location>
        <begin position="235"/>
        <end position="257"/>
    </location>
</feature>
<dbReference type="InterPro" id="IPR015915">
    <property type="entry name" value="Kelch-typ_b-propeller"/>
</dbReference>
<keyword evidence="2" id="KW-1133">Transmembrane helix</keyword>
<dbReference type="Pfam" id="PF00160">
    <property type="entry name" value="Pro_isomerase"/>
    <property type="match status" value="1"/>
</dbReference>
<comment type="caution">
    <text evidence="4">The sequence shown here is derived from an EMBL/GenBank/DDBJ whole genome shotgun (WGS) entry which is preliminary data.</text>
</comment>
<feature type="transmembrane region" description="Helical" evidence="2">
    <location>
        <begin position="481"/>
        <end position="504"/>
    </location>
</feature>
<feature type="coiled-coil region" evidence="1">
    <location>
        <begin position="535"/>
        <end position="583"/>
    </location>
</feature>
<dbReference type="OrthoDB" id="193086at2759"/>
<dbReference type="SUPFAM" id="SSF50891">
    <property type="entry name" value="Cyclophilin-like"/>
    <property type="match status" value="1"/>
</dbReference>
<feature type="domain" description="PPIase cyclophilin-type" evidence="3">
    <location>
        <begin position="626"/>
        <end position="791"/>
    </location>
</feature>
<evidence type="ECO:0000256" key="2">
    <source>
        <dbReference type="SAM" id="Phobius"/>
    </source>
</evidence>
<dbReference type="Gene3D" id="2.120.10.80">
    <property type="entry name" value="Kelch-type beta propeller"/>
    <property type="match status" value="1"/>
</dbReference>
<sequence>MTNSVTKLPPLPTKLSCSQCVFWKDEILICGGLSSEECYSYNIKKEQYKEICEYPPDTDLYFHVVVQVEHINKREDSDTLTLLSFGGGSAEDGEGFVESKKHTMMMKYKSVWKENEKTSKHKNEWTTIFQNTVFGKEGNFVRARAVISGTHNNLLFITHKPHTINVLDLNTYKFVENVNNNILPINSDLSCHCFVALPKQKRSRDCNDSDDVCEFIFMDENVHLLLTYHEISKTFVLRKLPVCLLFIGCLDYSYVLVNDHILFFGGYDSWSRKYKDGVTIVPPFWPFTMVFPLFMSSVADFNTLENKHTTPFHAEISLGSVFPFFVCVHALLHRYTDTRSITQHGHNTVHKMGTEYITQNKVFIYIFAVFSLALSVFCENFHFPKLIHPFKASFSFSFLIIVHFSFSCCFSALPNNCKKKTQSPSCCFCFNVQSLDIYDYFAARVSPCQGAASSFTKTFMKSPLFPYDGSDKEKSTNWPRWYQLVIVIQCVALIGALLTTSIYYTHSNDNSAMANDKANENGSGANLYVQNKNEVRQLSLKMEAITAALKQKESEVQRNLETIRQLTDEVNELRQNSKDNGNEDEAHDEADSNKRLHALFSSLAKTDMYLSELQYHTLNPNGEVTVQINTRFGIIEIEMAPFNIMPHTTRYFLQMIASGFWNGCHFFRNANHVIQANCHHRCVACSFQMCCVVCKENAQAKVFFWIGTNGRHEYEPSISFQEYSEEYVHKPFTVGIAGRPGGPDFYINLVDNIRNHGPGGQDGEADPCFGKIVKGMEVIHHIQSLPKKPNDPLEVLVDEEWVEILSATVHVKNQ</sequence>
<feature type="transmembrane region" description="Helical" evidence="2">
    <location>
        <begin position="394"/>
        <end position="413"/>
    </location>
</feature>
<reference evidence="4 5" key="1">
    <citation type="journal article" date="2013" name="Curr. Biol.">
        <title>The Genome of the Foraminiferan Reticulomyxa filosa.</title>
        <authorList>
            <person name="Glockner G."/>
            <person name="Hulsmann N."/>
            <person name="Schleicher M."/>
            <person name="Noegel A.A."/>
            <person name="Eichinger L."/>
            <person name="Gallinger C."/>
            <person name="Pawlowski J."/>
            <person name="Sierra R."/>
            <person name="Euteneuer U."/>
            <person name="Pillet L."/>
            <person name="Moustafa A."/>
            <person name="Platzer M."/>
            <person name="Groth M."/>
            <person name="Szafranski K."/>
            <person name="Schliwa M."/>
        </authorList>
    </citation>
    <scope>NUCLEOTIDE SEQUENCE [LARGE SCALE GENOMIC DNA]</scope>
</reference>
<gene>
    <name evidence="4" type="ORF">RFI_06276</name>
</gene>
<name>X6NWZ5_RETFI</name>
<dbReference type="EMBL" id="ASPP01005285">
    <property type="protein sequence ID" value="ETO30840.1"/>
    <property type="molecule type" value="Genomic_DNA"/>
</dbReference>
<proteinExistence type="predicted"/>
<dbReference type="InterPro" id="IPR029000">
    <property type="entry name" value="Cyclophilin-like_dom_sf"/>
</dbReference>
<keyword evidence="5" id="KW-1185">Reference proteome</keyword>
<dbReference type="Proteomes" id="UP000023152">
    <property type="component" value="Unassembled WGS sequence"/>
</dbReference>
<feature type="transmembrane region" description="Helical" evidence="2">
    <location>
        <begin position="362"/>
        <end position="382"/>
    </location>
</feature>
<feature type="transmembrane region" description="Helical" evidence="2">
    <location>
        <begin position="278"/>
        <end position="299"/>
    </location>
</feature>
<accession>X6NWZ5</accession>
<dbReference type="SUPFAM" id="SSF50965">
    <property type="entry name" value="Galactose oxidase, central domain"/>
    <property type="match status" value="1"/>
</dbReference>
<keyword evidence="1" id="KW-0175">Coiled coil</keyword>
<protein>
    <recommendedName>
        <fullName evidence="3">PPIase cyclophilin-type domain-containing protein</fullName>
    </recommendedName>
</protein>
<dbReference type="InterPro" id="IPR011043">
    <property type="entry name" value="Gal_Oxase/kelch_b-propeller"/>
</dbReference>
<dbReference type="GO" id="GO:0003755">
    <property type="term" value="F:peptidyl-prolyl cis-trans isomerase activity"/>
    <property type="evidence" value="ECO:0007669"/>
    <property type="project" value="InterPro"/>
</dbReference>
<dbReference type="AlphaFoldDB" id="X6NWZ5"/>
<evidence type="ECO:0000313" key="5">
    <source>
        <dbReference type="Proteomes" id="UP000023152"/>
    </source>
</evidence>
<dbReference type="Gene3D" id="2.40.100.10">
    <property type="entry name" value="Cyclophilin-like"/>
    <property type="match status" value="1"/>
</dbReference>
<evidence type="ECO:0000256" key="1">
    <source>
        <dbReference type="SAM" id="Coils"/>
    </source>
</evidence>
<organism evidence="4 5">
    <name type="scientific">Reticulomyxa filosa</name>
    <dbReference type="NCBI Taxonomy" id="46433"/>
    <lineage>
        <taxon>Eukaryota</taxon>
        <taxon>Sar</taxon>
        <taxon>Rhizaria</taxon>
        <taxon>Retaria</taxon>
        <taxon>Foraminifera</taxon>
        <taxon>Monothalamids</taxon>
        <taxon>Reticulomyxidae</taxon>
        <taxon>Reticulomyxa</taxon>
    </lineage>
</organism>
<keyword evidence="2" id="KW-0472">Membrane</keyword>
<dbReference type="InterPro" id="IPR002130">
    <property type="entry name" value="Cyclophilin-type_PPIase_dom"/>
</dbReference>
<evidence type="ECO:0000259" key="3">
    <source>
        <dbReference type="Pfam" id="PF00160"/>
    </source>
</evidence>
<evidence type="ECO:0000313" key="4">
    <source>
        <dbReference type="EMBL" id="ETO30840.1"/>
    </source>
</evidence>
<feature type="transmembrane region" description="Helical" evidence="2">
    <location>
        <begin position="311"/>
        <end position="332"/>
    </location>
</feature>
<keyword evidence="2" id="KW-0812">Transmembrane</keyword>